<dbReference type="RefSeq" id="WP_046947183.1">
    <property type="nucleotide sequence ID" value="NZ_SCLP01000002.1"/>
</dbReference>
<reference evidence="2 3" key="1">
    <citation type="submission" date="2019-01" db="EMBL/GenBank/DDBJ databases">
        <title>Draft genome sequence of Bacillus sp. DPC6431.</title>
        <authorList>
            <person name="Arbulu S."/>
            <person name="Murphy K."/>
            <person name="O'Sullivan O."/>
            <person name="Rea M.C."/>
            <person name="Hill C."/>
            <person name="Ross R.P."/>
        </authorList>
    </citation>
    <scope>NUCLEOTIDE SEQUENCE [LARGE SCALE GENOMIC DNA]</scope>
    <source>
        <strain evidence="2 3">DPC6431</strain>
    </source>
</reference>
<name>A0A4Y8T956_BACTU</name>
<gene>
    <name evidence="2" type="ORF">EQ803_06335</name>
</gene>
<evidence type="ECO:0000259" key="1">
    <source>
        <dbReference type="Pfam" id="PF18066"/>
    </source>
</evidence>
<dbReference type="Gene3D" id="3.30.2120.10">
    <property type="entry name" value="Bacillus phage protein-like"/>
    <property type="match status" value="1"/>
</dbReference>
<evidence type="ECO:0000313" key="3">
    <source>
        <dbReference type="Proteomes" id="UP000297630"/>
    </source>
</evidence>
<dbReference type="Proteomes" id="UP000297630">
    <property type="component" value="Unassembled WGS sequence"/>
</dbReference>
<evidence type="ECO:0000313" key="2">
    <source>
        <dbReference type="EMBL" id="TFF47888.1"/>
    </source>
</evidence>
<organism evidence="2 3">
    <name type="scientific">Bacillus thuringiensis</name>
    <dbReference type="NCBI Taxonomy" id="1428"/>
    <lineage>
        <taxon>Bacteria</taxon>
        <taxon>Bacillati</taxon>
        <taxon>Bacillota</taxon>
        <taxon>Bacilli</taxon>
        <taxon>Bacillales</taxon>
        <taxon>Bacillaceae</taxon>
        <taxon>Bacillus</taxon>
        <taxon>Bacillus cereus group</taxon>
    </lineage>
</organism>
<dbReference type="Pfam" id="PF18066">
    <property type="entry name" value="Phage_ABA_S"/>
    <property type="match status" value="1"/>
</dbReference>
<dbReference type="EMBL" id="SCLP01000002">
    <property type="protein sequence ID" value="TFF47888.1"/>
    <property type="molecule type" value="Genomic_DNA"/>
</dbReference>
<comment type="caution">
    <text evidence="2">The sequence shown here is derived from an EMBL/GenBank/DDBJ whole genome shotgun (WGS) entry which is preliminary data.</text>
</comment>
<sequence length="123" mass="13862">MNDKPIDELVAEKVMGWIKPPETSILKAMWVETPIGAVHPQLPKFSTNIEDAWLVVEKLRSLKEINGEKVRLMPKIIGTEKPNLWACTVNDFLNYKCLSEVMNKSAPMAICIAALKAVGEEWQ</sequence>
<protein>
    <recommendedName>
        <fullName evidence="1">Phage ABA sandwich domain-containing protein</fullName>
    </recommendedName>
</protein>
<dbReference type="InterPro" id="IPR028985">
    <property type="entry name" value="Bacillus_phage_prot-like"/>
</dbReference>
<dbReference type="SUPFAM" id="SSF111074">
    <property type="entry name" value="Bacillus phage protein"/>
    <property type="match status" value="1"/>
</dbReference>
<feature type="domain" description="Phage ABA sandwich" evidence="1">
    <location>
        <begin position="9"/>
        <end position="115"/>
    </location>
</feature>
<proteinExistence type="predicted"/>
<dbReference type="InterPro" id="IPR041270">
    <property type="entry name" value="Phage_ABA_S"/>
</dbReference>
<accession>A0A4Y8T956</accession>
<dbReference type="AlphaFoldDB" id="A0A4Y8T956"/>